<dbReference type="Pfam" id="PF20147">
    <property type="entry name" value="Crinkler"/>
    <property type="match status" value="1"/>
</dbReference>
<evidence type="ECO:0000313" key="7">
    <source>
        <dbReference type="Proteomes" id="UP000237271"/>
    </source>
</evidence>
<keyword evidence="7" id="KW-1185">Reference proteome</keyword>
<keyword evidence="4" id="KW-0732">Signal</keyword>
<dbReference type="CDD" id="cd17039">
    <property type="entry name" value="Ubl_ubiquitin_like"/>
    <property type="match status" value="1"/>
</dbReference>
<organism evidence="6 7">
    <name type="scientific">Phytophthora palmivora</name>
    <dbReference type="NCBI Taxonomy" id="4796"/>
    <lineage>
        <taxon>Eukaryota</taxon>
        <taxon>Sar</taxon>
        <taxon>Stramenopiles</taxon>
        <taxon>Oomycota</taxon>
        <taxon>Peronosporomycetes</taxon>
        <taxon>Peronosporales</taxon>
        <taxon>Peronosporaceae</taxon>
        <taxon>Phytophthora</taxon>
    </lineage>
</organism>
<feature type="domain" description="Crinkler effector protein N-terminal" evidence="5">
    <location>
        <begin position="2"/>
        <end position="112"/>
    </location>
</feature>
<feature type="signal peptide" evidence="4">
    <location>
        <begin position="1"/>
        <end position="17"/>
    </location>
</feature>
<name>A0A2P4Y3Z3_9STRA</name>
<dbReference type="AlphaFoldDB" id="A0A2P4Y3Z3"/>
<sequence length="116" mass="12626">MVKLFCAIVGAAGSAFSVRVDESDTVDDLKGKIKEKKPNDLKNVDAKNLQLFLAKTAEGAWLDGAGVAAVKLSEDGTLRGFEPMDPLKWIKNRAHFREKFRPGEGEVDVLVVVPTV</sequence>
<dbReference type="GO" id="GO:0043657">
    <property type="term" value="C:host cell"/>
    <property type="evidence" value="ECO:0007669"/>
    <property type="project" value="UniProtKB-SubCell"/>
</dbReference>
<feature type="chain" id="PRO_5015163545" evidence="4">
    <location>
        <begin position="18"/>
        <end position="116"/>
    </location>
</feature>
<comment type="subcellular location">
    <subcellularLocation>
        <location evidence="1">Host cell</location>
    </subcellularLocation>
    <subcellularLocation>
        <location evidence="2">Secreted</location>
    </subcellularLocation>
</comment>
<dbReference type="OrthoDB" id="127907at2759"/>
<protein>
    <submittedName>
        <fullName evidence="6">Crinkler (CRN) family protein</fullName>
    </submittedName>
</protein>
<dbReference type="EMBL" id="NCKW01005690">
    <property type="protein sequence ID" value="POM72531.1"/>
    <property type="molecule type" value="Genomic_DNA"/>
</dbReference>
<evidence type="ECO:0000313" key="6">
    <source>
        <dbReference type="EMBL" id="POM72531.1"/>
    </source>
</evidence>
<evidence type="ECO:0000256" key="2">
    <source>
        <dbReference type="ARBA" id="ARBA00004613"/>
    </source>
</evidence>
<reference evidence="6 7" key="1">
    <citation type="journal article" date="2017" name="Genome Biol. Evol.">
        <title>Phytophthora megakarya and P. palmivora, closely related causal agents of cacao black pod rot, underwent increases in genome sizes and gene numbers by different mechanisms.</title>
        <authorList>
            <person name="Ali S.S."/>
            <person name="Shao J."/>
            <person name="Lary D.J."/>
            <person name="Kronmiller B."/>
            <person name="Shen D."/>
            <person name="Strem M.D."/>
            <person name="Amoako-Attah I."/>
            <person name="Akrofi A.Y."/>
            <person name="Begoude B.A."/>
            <person name="Ten Hoopen G.M."/>
            <person name="Coulibaly K."/>
            <person name="Kebe B.I."/>
            <person name="Melnick R.L."/>
            <person name="Guiltinan M.J."/>
            <person name="Tyler B.M."/>
            <person name="Meinhardt L.W."/>
            <person name="Bailey B.A."/>
        </authorList>
    </citation>
    <scope>NUCLEOTIDE SEQUENCE [LARGE SCALE GENOMIC DNA]</scope>
    <source>
        <strain evidence="7">sbr112.9</strain>
    </source>
</reference>
<proteinExistence type="predicted"/>
<evidence type="ECO:0000256" key="1">
    <source>
        <dbReference type="ARBA" id="ARBA00004340"/>
    </source>
</evidence>
<dbReference type="InterPro" id="IPR045379">
    <property type="entry name" value="Crinkler_N"/>
</dbReference>
<evidence type="ECO:0000256" key="3">
    <source>
        <dbReference type="ARBA" id="ARBA00022525"/>
    </source>
</evidence>
<accession>A0A2P4Y3Z3</accession>
<evidence type="ECO:0000259" key="5">
    <source>
        <dbReference type="Pfam" id="PF20147"/>
    </source>
</evidence>
<dbReference type="GO" id="GO:0005576">
    <property type="term" value="C:extracellular region"/>
    <property type="evidence" value="ECO:0007669"/>
    <property type="project" value="UniProtKB-SubCell"/>
</dbReference>
<dbReference type="Proteomes" id="UP000237271">
    <property type="component" value="Unassembled WGS sequence"/>
</dbReference>
<dbReference type="Gene3D" id="3.10.20.90">
    <property type="entry name" value="Phosphatidylinositol 3-kinase Catalytic Subunit, Chain A, domain 1"/>
    <property type="match status" value="1"/>
</dbReference>
<comment type="caution">
    <text evidence="6">The sequence shown here is derived from an EMBL/GenBank/DDBJ whole genome shotgun (WGS) entry which is preliminary data.</text>
</comment>
<evidence type="ECO:0000256" key="4">
    <source>
        <dbReference type="SAM" id="SignalP"/>
    </source>
</evidence>
<gene>
    <name evidence="6" type="ORF">PHPALM_10738</name>
</gene>
<keyword evidence="3" id="KW-0964">Secreted</keyword>